<gene>
    <name evidence="2" type="ORF">SDC9_179565</name>
</gene>
<protein>
    <recommendedName>
        <fullName evidence="1">Endonuclease/exonuclease/phosphatase domain-containing protein</fullName>
    </recommendedName>
</protein>
<proteinExistence type="predicted"/>
<accession>A0A645H269</accession>
<evidence type="ECO:0000313" key="2">
    <source>
        <dbReference type="EMBL" id="MPN32089.1"/>
    </source>
</evidence>
<evidence type="ECO:0000259" key="1">
    <source>
        <dbReference type="Pfam" id="PF19580"/>
    </source>
</evidence>
<name>A0A645H269_9ZZZZ</name>
<sequence>MYNMFKKQGLGTTAYRDGWSMFDNIIVSKGFLGDDKTTLKMYKALIFNRNFLKQAEGSFAGYPFRTFVGGQYMGGYSDHFPVYMFLIKEK</sequence>
<organism evidence="2">
    <name type="scientific">bioreactor metagenome</name>
    <dbReference type="NCBI Taxonomy" id="1076179"/>
    <lineage>
        <taxon>unclassified sequences</taxon>
        <taxon>metagenomes</taxon>
        <taxon>ecological metagenomes</taxon>
    </lineage>
</organism>
<dbReference type="InterPro" id="IPR005135">
    <property type="entry name" value="Endo/exonuclease/phosphatase"/>
</dbReference>
<dbReference type="AlphaFoldDB" id="A0A645H269"/>
<feature type="domain" description="Endonuclease/exonuclease/phosphatase" evidence="1">
    <location>
        <begin position="5"/>
        <end position="88"/>
    </location>
</feature>
<comment type="caution">
    <text evidence="2">The sequence shown here is derived from an EMBL/GenBank/DDBJ whole genome shotgun (WGS) entry which is preliminary data.</text>
</comment>
<dbReference type="EMBL" id="VSSQ01083906">
    <property type="protein sequence ID" value="MPN32089.1"/>
    <property type="molecule type" value="Genomic_DNA"/>
</dbReference>
<dbReference type="GO" id="GO:0003824">
    <property type="term" value="F:catalytic activity"/>
    <property type="evidence" value="ECO:0007669"/>
    <property type="project" value="InterPro"/>
</dbReference>
<dbReference type="Pfam" id="PF19580">
    <property type="entry name" value="Exo_endo_phos_3"/>
    <property type="match status" value="1"/>
</dbReference>
<reference evidence="2" key="1">
    <citation type="submission" date="2019-08" db="EMBL/GenBank/DDBJ databases">
        <authorList>
            <person name="Kucharzyk K."/>
            <person name="Murdoch R.W."/>
            <person name="Higgins S."/>
            <person name="Loffler F."/>
        </authorList>
    </citation>
    <scope>NUCLEOTIDE SEQUENCE</scope>
</reference>